<keyword evidence="3" id="KW-0539">Nucleus</keyword>
<comment type="subunit">
    <text evidence="3">Associated with the spliceosome.</text>
</comment>
<keyword evidence="3" id="KW-0508">mRNA splicing</keyword>
<dbReference type="Pfam" id="PF02731">
    <property type="entry name" value="SKIP_SNW"/>
    <property type="match status" value="1"/>
</dbReference>
<dbReference type="EMBL" id="JMKJ01000038">
    <property type="protein sequence ID" value="KGG52797.1"/>
    <property type="molecule type" value="Genomic_DNA"/>
</dbReference>
<sequence>MDKGLVPLVSATSIKRSPLRGISGTISLSGSVLPKILDSKGMLQYDTTVRVGHSASRIIYARDSDSRPRRINDDEQFPRPSQEEINTTTELTRKALEAIVSQRIKSTLPKQEGLSATQASTSKLTMIEYKPSALNLLVNPDAPKNRVIKMVEAQADPLDPAKFKHRKIPRGPPSPPVPVLHSPIRKATSDEYKAWIVPPSISNWKNPKGYTIPLDKRLACDGRSLQESVINDKFAAFAESLYVAEAHAREEVARRNALERSLAANERLEKEARLREIAKETRAAAFAHQGSNHHSDEIYERDALRRDVARHRAAEYNKRGSVGRERDISEKIALNVPISASGGPGSSLFDTRLYNQTEGISSNFSANDDTYAVYEKPLFSGSASSLVYRPNVRQSDINGELTTEETTMSKRPRAGLGSESGGVSRETAPLPSQRTGPVQFERGGVTSTEFSKPEKRHVADNDAGEDDPFGLDTFLQTAKRGRQTGK</sequence>
<name>A0A098VV20_9MICR</name>
<feature type="compositionally biased region" description="Basic and acidic residues" evidence="4">
    <location>
        <begin position="451"/>
        <end position="460"/>
    </location>
</feature>
<reference evidence="6 7" key="1">
    <citation type="submission" date="2014-04" db="EMBL/GenBank/DDBJ databases">
        <title>A new species of microsporidia sheds light on the evolution of extreme parasitism.</title>
        <authorList>
            <person name="Haag K.L."/>
            <person name="James T.Y."/>
            <person name="Larsson R."/>
            <person name="Schaer T.M."/>
            <person name="Refardt D."/>
            <person name="Pombert J.-F."/>
            <person name="Ebert D."/>
        </authorList>
    </citation>
    <scope>NUCLEOTIDE SEQUENCE [LARGE SCALE GENOMIC DNA]</scope>
    <source>
        <strain evidence="6 7">UGP3</strain>
        <tissue evidence="6">Spores</tissue>
    </source>
</reference>
<evidence type="ECO:0000313" key="7">
    <source>
        <dbReference type="Proteomes" id="UP000029725"/>
    </source>
</evidence>
<feature type="region of interest" description="Disordered" evidence="4">
    <location>
        <begin position="397"/>
        <end position="471"/>
    </location>
</feature>
<evidence type="ECO:0000256" key="1">
    <source>
        <dbReference type="ARBA" id="ARBA00010197"/>
    </source>
</evidence>
<evidence type="ECO:0000256" key="3">
    <source>
        <dbReference type="RuleBase" id="RU367140"/>
    </source>
</evidence>
<comment type="similarity">
    <text evidence="1 3">Belongs to the SNW family.</text>
</comment>
<dbReference type="OrthoDB" id="666364at2759"/>
<organism evidence="6 7">
    <name type="scientific">Mitosporidium daphniae</name>
    <dbReference type="NCBI Taxonomy" id="1485682"/>
    <lineage>
        <taxon>Eukaryota</taxon>
        <taxon>Fungi</taxon>
        <taxon>Fungi incertae sedis</taxon>
        <taxon>Microsporidia</taxon>
        <taxon>Mitosporidium</taxon>
    </lineage>
</organism>
<gene>
    <name evidence="6" type="ORF">DI09_134p50</name>
</gene>
<proteinExistence type="inferred from homology"/>
<dbReference type="GO" id="GO:0005681">
    <property type="term" value="C:spliceosomal complex"/>
    <property type="evidence" value="ECO:0007669"/>
    <property type="project" value="UniProtKB-UniRule"/>
</dbReference>
<protein>
    <recommendedName>
        <fullName evidence="2 3">Pre-mRNA-processing protein 45</fullName>
    </recommendedName>
</protein>
<keyword evidence="3" id="KW-0747">Spliceosome</keyword>
<dbReference type="GeneID" id="25258319"/>
<dbReference type="InterPro" id="IPR017862">
    <property type="entry name" value="SKI-int_prot_SKIP"/>
</dbReference>
<dbReference type="RefSeq" id="XP_013239233.1">
    <property type="nucleotide sequence ID" value="XM_013383779.1"/>
</dbReference>
<keyword evidence="3" id="KW-0507">mRNA processing</keyword>
<dbReference type="GO" id="GO:0000398">
    <property type="term" value="P:mRNA splicing, via spliceosome"/>
    <property type="evidence" value="ECO:0007669"/>
    <property type="project" value="InterPro"/>
</dbReference>
<dbReference type="Proteomes" id="UP000029725">
    <property type="component" value="Unassembled WGS sequence"/>
</dbReference>
<evidence type="ECO:0000313" key="6">
    <source>
        <dbReference type="EMBL" id="KGG52797.1"/>
    </source>
</evidence>
<dbReference type="HOGENOM" id="CLU_006601_2_2_1"/>
<dbReference type="AlphaFoldDB" id="A0A098VV20"/>
<dbReference type="InterPro" id="IPR004015">
    <property type="entry name" value="SKI-int_prot_SKIP_SNW-dom"/>
</dbReference>
<comment type="subcellular location">
    <subcellularLocation>
        <location evidence="3">Nucleus</location>
    </subcellularLocation>
</comment>
<feature type="compositionally biased region" description="Polar residues" evidence="4">
    <location>
        <begin position="397"/>
        <end position="406"/>
    </location>
</feature>
<accession>A0A098VV20</accession>
<evidence type="ECO:0000256" key="2">
    <source>
        <dbReference type="ARBA" id="ARBA00022160"/>
    </source>
</evidence>
<keyword evidence="7" id="KW-1185">Reference proteome</keyword>
<evidence type="ECO:0000256" key="4">
    <source>
        <dbReference type="SAM" id="MobiDB-lite"/>
    </source>
</evidence>
<evidence type="ECO:0000259" key="5">
    <source>
        <dbReference type="Pfam" id="PF02731"/>
    </source>
</evidence>
<dbReference type="PANTHER" id="PTHR12096">
    <property type="entry name" value="NUCLEAR PROTEIN SKIP-RELATED"/>
    <property type="match status" value="1"/>
</dbReference>
<comment type="function">
    <text evidence="3">Involved in pre-mRNA splicing.</text>
</comment>
<feature type="domain" description="SKI-interacting protein SKIP SNW" evidence="5">
    <location>
        <begin position="126"/>
        <end position="283"/>
    </location>
</feature>
<comment type="caution">
    <text evidence="6">The sequence shown here is derived from an EMBL/GenBank/DDBJ whole genome shotgun (WGS) entry which is preliminary data.</text>
</comment>
<dbReference type="VEuPathDB" id="MicrosporidiaDB:DI09_134p50"/>